<protein>
    <submittedName>
        <fullName evidence="6">LysR family transcriptional regulator</fullName>
    </submittedName>
</protein>
<proteinExistence type="inferred from homology"/>
<evidence type="ECO:0000256" key="1">
    <source>
        <dbReference type="ARBA" id="ARBA00009437"/>
    </source>
</evidence>
<dbReference type="InterPro" id="IPR036388">
    <property type="entry name" value="WH-like_DNA-bd_sf"/>
</dbReference>
<keyword evidence="4" id="KW-0804">Transcription</keyword>
<accession>A0A9D2FHP3</accession>
<evidence type="ECO:0000313" key="6">
    <source>
        <dbReference type="EMBL" id="HIZ58673.1"/>
    </source>
</evidence>
<gene>
    <name evidence="6" type="ORF">H9725_08910</name>
</gene>
<comment type="caution">
    <text evidence="6">The sequence shown here is derived from an EMBL/GenBank/DDBJ whole genome shotgun (WGS) entry which is preliminary data.</text>
</comment>
<dbReference type="PANTHER" id="PTHR30419">
    <property type="entry name" value="HTH-TYPE TRANSCRIPTIONAL REGULATOR YBHD"/>
    <property type="match status" value="1"/>
</dbReference>
<reference evidence="6" key="1">
    <citation type="journal article" date="2021" name="PeerJ">
        <title>Extensive microbial diversity within the chicken gut microbiome revealed by metagenomics and culture.</title>
        <authorList>
            <person name="Gilroy R."/>
            <person name="Ravi A."/>
            <person name="Getino M."/>
            <person name="Pursley I."/>
            <person name="Horton D.L."/>
            <person name="Alikhan N.F."/>
            <person name="Baker D."/>
            <person name="Gharbi K."/>
            <person name="Hall N."/>
            <person name="Watson M."/>
            <person name="Adriaenssens E.M."/>
            <person name="Foster-Nyarko E."/>
            <person name="Jarju S."/>
            <person name="Secka A."/>
            <person name="Antonio M."/>
            <person name="Oren A."/>
            <person name="Chaudhuri R.R."/>
            <person name="La Ragione R."/>
            <person name="Hildebrand F."/>
            <person name="Pallen M.J."/>
        </authorList>
    </citation>
    <scope>NUCLEOTIDE SEQUENCE</scope>
    <source>
        <strain evidence="6">ChiBcec16-3735</strain>
    </source>
</reference>
<dbReference type="InterPro" id="IPR036390">
    <property type="entry name" value="WH_DNA-bd_sf"/>
</dbReference>
<dbReference type="Proteomes" id="UP000824065">
    <property type="component" value="Unassembled WGS sequence"/>
</dbReference>
<dbReference type="Pfam" id="PF03466">
    <property type="entry name" value="LysR_substrate"/>
    <property type="match status" value="1"/>
</dbReference>
<dbReference type="InterPro" id="IPR050950">
    <property type="entry name" value="HTH-type_LysR_regulators"/>
</dbReference>
<dbReference type="InterPro" id="IPR005119">
    <property type="entry name" value="LysR_subst-bd"/>
</dbReference>
<keyword evidence="3" id="KW-0238">DNA-binding</keyword>
<organism evidence="6 7">
    <name type="scientific">Candidatus Faecalibacterium gallistercoris</name>
    <dbReference type="NCBI Taxonomy" id="2838579"/>
    <lineage>
        <taxon>Bacteria</taxon>
        <taxon>Bacillati</taxon>
        <taxon>Bacillota</taxon>
        <taxon>Clostridia</taxon>
        <taxon>Eubacteriales</taxon>
        <taxon>Oscillospiraceae</taxon>
        <taxon>Faecalibacterium</taxon>
    </lineage>
</organism>
<dbReference type="GO" id="GO:0003700">
    <property type="term" value="F:DNA-binding transcription factor activity"/>
    <property type="evidence" value="ECO:0007669"/>
    <property type="project" value="InterPro"/>
</dbReference>
<dbReference type="GO" id="GO:0003677">
    <property type="term" value="F:DNA binding"/>
    <property type="evidence" value="ECO:0007669"/>
    <property type="project" value="UniProtKB-KW"/>
</dbReference>
<dbReference type="SUPFAM" id="SSF53850">
    <property type="entry name" value="Periplasmic binding protein-like II"/>
    <property type="match status" value="1"/>
</dbReference>
<evidence type="ECO:0000256" key="2">
    <source>
        <dbReference type="ARBA" id="ARBA00023015"/>
    </source>
</evidence>
<dbReference type="InterPro" id="IPR000847">
    <property type="entry name" value="LysR_HTH_N"/>
</dbReference>
<reference evidence="6" key="2">
    <citation type="submission" date="2021-04" db="EMBL/GenBank/DDBJ databases">
        <authorList>
            <person name="Gilroy R."/>
        </authorList>
    </citation>
    <scope>NUCLEOTIDE SEQUENCE</scope>
    <source>
        <strain evidence="6">ChiBcec16-3735</strain>
    </source>
</reference>
<dbReference type="AlphaFoldDB" id="A0A9D2FHP3"/>
<dbReference type="Gene3D" id="3.40.190.10">
    <property type="entry name" value="Periplasmic binding protein-like II"/>
    <property type="match status" value="2"/>
</dbReference>
<comment type="similarity">
    <text evidence="1">Belongs to the LysR transcriptional regulatory family.</text>
</comment>
<evidence type="ECO:0000259" key="5">
    <source>
        <dbReference type="PROSITE" id="PS50931"/>
    </source>
</evidence>
<evidence type="ECO:0000313" key="7">
    <source>
        <dbReference type="Proteomes" id="UP000824065"/>
    </source>
</evidence>
<dbReference type="Pfam" id="PF00126">
    <property type="entry name" value="HTH_1"/>
    <property type="match status" value="1"/>
</dbReference>
<dbReference type="PRINTS" id="PR00039">
    <property type="entry name" value="HTHLYSR"/>
</dbReference>
<dbReference type="CDD" id="cd05466">
    <property type="entry name" value="PBP2_LTTR_substrate"/>
    <property type="match status" value="1"/>
</dbReference>
<sequence>MPVPYDYYRIFYYVAQYRSFTRAAEVLHGSQPNITRTINLLEQELGCRLFERSHRGVALTPEGGQLFAHVQIMQEQMQAAESELASRRSLHSGRVAIGASETALHGLLLPVLRDFRRRYPGVRLQITNHSTPQAIGALRSGLVELAVVGTPCGELAAPLTEQRLRPFQDLLVAGPEYAHLAGRPLTYAQLAGLPLICLGQDSSTFAFYARLFARQGAVLEPDVQTATTDQLVPLVRYGLGLAFVPEDFARDALAKGEVVRLTLETPPPLRYISLVKDKSRPLSVAAMELERMLRAASQN</sequence>
<keyword evidence="2" id="KW-0805">Transcription regulation</keyword>
<dbReference type="PROSITE" id="PS50931">
    <property type="entry name" value="HTH_LYSR"/>
    <property type="match status" value="1"/>
</dbReference>
<dbReference type="SUPFAM" id="SSF46785">
    <property type="entry name" value="Winged helix' DNA-binding domain"/>
    <property type="match status" value="1"/>
</dbReference>
<dbReference type="Gene3D" id="1.10.10.10">
    <property type="entry name" value="Winged helix-like DNA-binding domain superfamily/Winged helix DNA-binding domain"/>
    <property type="match status" value="1"/>
</dbReference>
<dbReference type="EMBL" id="DXBJ01000067">
    <property type="protein sequence ID" value="HIZ58673.1"/>
    <property type="molecule type" value="Genomic_DNA"/>
</dbReference>
<dbReference type="FunFam" id="1.10.10.10:FF:000001">
    <property type="entry name" value="LysR family transcriptional regulator"/>
    <property type="match status" value="1"/>
</dbReference>
<evidence type="ECO:0000256" key="4">
    <source>
        <dbReference type="ARBA" id="ARBA00023163"/>
    </source>
</evidence>
<feature type="domain" description="HTH lysR-type" evidence="5">
    <location>
        <begin position="9"/>
        <end position="60"/>
    </location>
</feature>
<dbReference type="GO" id="GO:0005829">
    <property type="term" value="C:cytosol"/>
    <property type="evidence" value="ECO:0007669"/>
    <property type="project" value="TreeGrafter"/>
</dbReference>
<evidence type="ECO:0000256" key="3">
    <source>
        <dbReference type="ARBA" id="ARBA00023125"/>
    </source>
</evidence>
<name>A0A9D2FHP3_9FIRM</name>